<accession>A0AAV7UAA3</accession>
<keyword evidence="3" id="KW-0540">Nuclease</keyword>
<sequence length="245" mass="26884">MKNTPDRKTGLLPHEILLGRAMRLSAEPAIALVTITDDMVLDYCKGLADVVRSFSQQVEATTLPPIHDPGHNLRAGDCVVVKKHMRKTCLEPCWKGPFQVVLTTTKAGECAGVPNCIHASHTKKVACPLDNEEELLRVPTTTSQASEPERDERGTEVRSEPNEDSSVTPVRDLQEGDSEPISIEAAGEPSQRRAFPEADDFERQTEQLPDPEGDGVEVDEIKCDLTPLEAVAGQSREKPVEQEEV</sequence>
<evidence type="ECO:0000313" key="8">
    <source>
        <dbReference type="EMBL" id="KAJ1185566.1"/>
    </source>
</evidence>
<evidence type="ECO:0000256" key="3">
    <source>
        <dbReference type="ARBA" id="ARBA00022722"/>
    </source>
</evidence>
<dbReference type="GO" id="GO:0016779">
    <property type="term" value="F:nucleotidyltransferase activity"/>
    <property type="evidence" value="ECO:0007669"/>
    <property type="project" value="UniProtKB-KW"/>
</dbReference>
<evidence type="ECO:0000256" key="2">
    <source>
        <dbReference type="ARBA" id="ARBA00022695"/>
    </source>
</evidence>
<dbReference type="GO" id="GO:0016787">
    <property type="term" value="F:hydrolase activity"/>
    <property type="evidence" value="ECO:0007669"/>
    <property type="project" value="UniProtKB-KW"/>
</dbReference>
<keyword evidence="2" id="KW-0548">Nucleotidyltransferase</keyword>
<dbReference type="EMBL" id="JANPWB010000005">
    <property type="protein sequence ID" value="KAJ1185566.1"/>
    <property type="molecule type" value="Genomic_DNA"/>
</dbReference>
<comment type="caution">
    <text evidence="8">The sequence shown here is derived from an EMBL/GenBank/DDBJ whole genome shotgun (WGS) entry which is preliminary data.</text>
</comment>
<dbReference type="AlphaFoldDB" id="A0AAV7UAA3"/>
<feature type="compositionally biased region" description="Basic and acidic residues" evidence="6">
    <location>
        <begin position="190"/>
        <end position="205"/>
    </location>
</feature>
<name>A0AAV7UAA3_PLEWA</name>
<dbReference type="InterPro" id="IPR040643">
    <property type="entry name" value="MLVIN_C"/>
</dbReference>
<feature type="domain" description="Murine leukemia virus integrase C-terminal" evidence="7">
    <location>
        <begin position="71"/>
        <end position="125"/>
    </location>
</feature>
<protein>
    <recommendedName>
        <fullName evidence="7">Murine leukemia virus integrase C-terminal domain-containing protein</fullName>
    </recommendedName>
</protein>
<evidence type="ECO:0000259" key="7">
    <source>
        <dbReference type="Pfam" id="PF18697"/>
    </source>
</evidence>
<feature type="compositionally biased region" description="Basic and acidic residues" evidence="6">
    <location>
        <begin position="235"/>
        <end position="245"/>
    </location>
</feature>
<gene>
    <name evidence="8" type="ORF">NDU88_002358</name>
</gene>
<dbReference type="GO" id="GO:0004519">
    <property type="term" value="F:endonuclease activity"/>
    <property type="evidence" value="ECO:0007669"/>
    <property type="project" value="UniProtKB-KW"/>
</dbReference>
<proteinExistence type="predicted"/>
<feature type="compositionally biased region" description="Basic and acidic residues" evidence="6">
    <location>
        <begin position="147"/>
        <end position="161"/>
    </location>
</feature>
<feature type="compositionally biased region" description="Acidic residues" evidence="6">
    <location>
        <begin position="209"/>
        <end position="218"/>
    </location>
</feature>
<keyword evidence="5" id="KW-0378">Hydrolase</keyword>
<evidence type="ECO:0000313" key="9">
    <source>
        <dbReference type="Proteomes" id="UP001066276"/>
    </source>
</evidence>
<dbReference type="Gene3D" id="2.30.30.850">
    <property type="match status" value="1"/>
</dbReference>
<keyword evidence="1" id="KW-0808">Transferase</keyword>
<feature type="region of interest" description="Disordered" evidence="6">
    <location>
        <begin position="226"/>
        <end position="245"/>
    </location>
</feature>
<evidence type="ECO:0000256" key="5">
    <source>
        <dbReference type="ARBA" id="ARBA00022801"/>
    </source>
</evidence>
<evidence type="ECO:0000256" key="4">
    <source>
        <dbReference type="ARBA" id="ARBA00022759"/>
    </source>
</evidence>
<keyword evidence="4" id="KW-0255">Endonuclease</keyword>
<evidence type="ECO:0000256" key="6">
    <source>
        <dbReference type="SAM" id="MobiDB-lite"/>
    </source>
</evidence>
<dbReference type="Proteomes" id="UP001066276">
    <property type="component" value="Chromosome 3_1"/>
</dbReference>
<dbReference type="Pfam" id="PF18697">
    <property type="entry name" value="MLVIN_C"/>
    <property type="match status" value="1"/>
</dbReference>
<organism evidence="8 9">
    <name type="scientific">Pleurodeles waltl</name>
    <name type="common">Iberian ribbed newt</name>
    <dbReference type="NCBI Taxonomy" id="8319"/>
    <lineage>
        <taxon>Eukaryota</taxon>
        <taxon>Metazoa</taxon>
        <taxon>Chordata</taxon>
        <taxon>Craniata</taxon>
        <taxon>Vertebrata</taxon>
        <taxon>Euteleostomi</taxon>
        <taxon>Amphibia</taxon>
        <taxon>Batrachia</taxon>
        <taxon>Caudata</taxon>
        <taxon>Salamandroidea</taxon>
        <taxon>Salamandridae</taxon>
        <taxon>Pleurodelinae</taxon>
        <taxon>Pleurodeles</taxon>
    </lineage>
</organism>
<reference evidence="8" key="1">
    <citation type="journal article" date="2022" name="bioRxiv">
        <title>Sequencing and chromosome-scale assembly of the giantPleurodeles waltlgenome.</title>
        <authorList>
            <person name="Brown T."/>
            <person name="Elewa A."/>
            <person name="Iarovenko S."/>
            <person name="Subramanian E."/>
            <person name="Araus A.J."/>
            <person name="Petzold A."/>
            <person name="Susuki M."/>
            <person name="Suzuki K.-i.T."/>
            <person name="Hayashi T."/>
            <person name="Toyoda A."/>
            <person name="Oliveira C."/>
            <person name="Osipova E."/>
            <person name="Leigh N.D."/>
            <person name="Simon A."/>
            <person name="Yun M.H."/>
        </authorList>
    </citation>
    <scope>NUCLEOTIDE SEQUENCE</scope>
    <source>
        <strain evidence="8">20211129_DDA</strain>
        <tissue evidence="8">Liver</tissue>
    </source>
</reference>
<keyword evidence="9" id="KW-1185">Reference proteome</keyword>
<feature type="region of interest" description="Disordered" evidence="6">
    <location>
        <begin position="135"/>
        <end position="220"/>
    </location>
</feature>
<evidence type="ECO:0000256" key="1">
    <source>
        <dbReference type="ARBA" id="ARBA00022679"/>
    </source>
</evidence>